<dbReference type="CDD" id="cd06261">
    <property type="entry name" value="TM_PBP2"/>
    <property type="match status" value="1"/>
</dbReference>
<comment type="caution">
    <text evidence="9">The sequence shown here is derived from an EMBL/GenBank/DDBJ whole genome shotgun (WGS) entry which is preliminary data.</text>
</comment>
<dbReference type="EMBL" id="JGZK01000023">
    <property type="protein sequence ID" value="KFI83208.1"/>
    <property type="molecule type" value="Genomic_DNA"/>
</dbReference>
<evidence type="ECO:0000256" key="3">
    <source>
        <dbReference type="ARBA" id="ARBA00022475"/>
    </source>
</evidence>
<evidence type="ECO:0000256" key="1">
    <source>
        <dbReference type="ARBA" id="ARBA00004651"/>
    </source>
</evidence>
<dbReference type="SUPFAM" id="SSF161098">
    <property type="entry name" value="MetI-like"/>
    <property type="match status" value="1"/>
</dbReference>
<keyword evidence="6 7" id="KW-0472">Membrane</keyword>
<dbReference type="OrthoDB" id="7274389at2"/>
<keyword evidence="4 7" id="KW-0812">Transmembrane</keyword>
<dbReference type="Gene3D" id="1.10.3720.10">
    <property type="entry name" value="MetI-like"/>
    <property type="match status" value="1"/>
</dbReference>
<reference evidence="9 10" key="1">
    <citation type="submission" date="2014-03" db="EMBL/GenBank/DDBJ databases">
        <title>Genomics of Bifidobacteria.</title>
        <authorList>
            <person name="Ventura M."/>
            <person name="Milani C."/>
            <person name="Lugli G.A."/>
        </authorList>
    </citation>
    <scope>NUCLEOTIDE SEQUENCE [LARGE SCALE GENOMIC DNA]</scope>
    <source>
        <strain evidence="9 10">DSM 23975</strain>
    </source>
</reference>
<keyword evidence="3" id="KW-1003">Cell membrane</keyword>
<dbReference type="Proteomes" id="UP000028984">
    <property type="component" value="Unassembled WGS sequence"/>
</dbReference>
<dbReference type="RefSeq" id="WP_052382136.1">
    <property type="nucleotide sequence ID" value="NZ_JDUW01000020.1"/>
</dbReference>
<proteinExistence type="inferred from homology"/>
<evidence type="ECO:0000256" key="2">
    <source>
        <dbReference type="ARBA" id="ARBA00022448"/>
    </source>
</evidence>
<evidence type="ECO:0000256" key="5">
    <source>
        <dbReference type="ARBA" id="ARBA00022989"/>
    </source>
</evidence>
<gene>
    <name evidence="9" type="ORF">BREU_2209</name>
</gene>
<feature type="transmembrane region" description="Helical" evidence="7">
    <location>
        <begin position="126"/>
        <end position="148"/>
    </location>
</feature>
<dbReference type="AlphaFoldDB" id="A0A087CIV8"/>
<evidence type="ECO:0000313" key="10">
    <source>
        <dbReference type="Proteomes" id="UP000028984"/>
    </source>
</evidence>
<dbReference type="PANTHER" id="PTHR30151:SF20">
    <property type="entry name" value="ABC TRANSPORTER PERMEASE PROTEIN HI_0355-RELATED"/>
    <property type="match status" value="1"/>
</dbReference>
<evidence type="ECO:0000256" key="4">
    <source>
        <dbReference type="ARBA" id="ARBA00022692"/>
    </source>
</evidence>
<feature type="transmembrane region" description="Helical" evidence="7">
    <location>
        <begin position="7"/>
        <end position="27"/>
    </location>
</feature>
<feature type="domain" description="ABC transmembrane type-1" evidence="8">
    <location>
        <begin position="60"/>
        <end position="244"/>
    </location>
</feature>
<dbReference type="STRING" id="1437610.BREU_2209"/>
<dbReference type="GO" id="GO:0055085">
    <property type="term" value="P:transmembrane transport"/>
    <property type="evidence" value="ECO:0007669"/>
    <property type="project" value="InterPro"/>
</dbReference>
<comment type="subcellular location">
    <subcellularLocation>
        <location evidence="1 7">Cell membrane</location>
        <topology evidence="1 7">Multi-pass membrane protein</topology>
    </subcellularLocation>
</comment>
<feature type="transmembrane region" description="Helical" evidence="7">
    <location>
        <begin position="64"/>
        <end position="87"/>
    </location>
</feature>
<dbReference type="PROSITE" id="PS50928">
    <property type="entry name" value="ABC_TM1"/>
    <property type="match status" value="1"/>
</dbReference>
<protein>
    <submittedName>
        <fullName evidence="9">ABC transporter permease</fullName>
    </submittedName>
</protein>
<dbReference type="GO" id="GO:0005886">
    <property type="term" value="C:plasma membrane"/>
    <property type="evidence" value="ECO:0007669"/>
    <property type="project" value="UniProtKB-SubCell"/>
</dbReference>
<keyword evidence="10" id="KW-1185">Reference proteome</keyword>
<evidence type="ECO:0000256" key="7">
    <source>
        <dbReference type="RuleBase" id="RU363032"/>
    </source>
</evidence>
<evidence type="ECO:0000259" key="8">
    <source>
        <dbReference type="PROSITE" id="PS50928"/>
    </source>
</evidence>
<evidence type="ECO:0000313" key="9">
    <source>
        <dbReference type="EMBL" id="KFI83208.1"/>
    </source>
</evidence>
<accession>A0A087CIV8</accession>
<dbReference type="eggNOG" id="COG0600">
    <property type="taxonomic scope" value="Bacteria"/>
</dbReference>
<dbReference type="InterPro" id="IPR000515">
    <property type="entry name" value="MetI-like"/>
</dbReference>
<name>A0A087CIV8_9BIFI</name>
<sequence length="254" mass="27881">MTGVRKTFDYVYAAGMFLVLALLWQFAPGWFNIPRFIIVPLSEVFTEIGTEWNDGLGWATYVTFYEMIVGLLFAFVFGFALAILLAANEPLRKALYPVLIASQSIPVMIIAPVFAIALGYGLEPKIIVVAISCFFPITVNFLTGLTAVDVEQTNLMKTLYGSPFSTLVELRIPSAMPELFAGLKVSVAYAPVAALFSEYTGSQGGLGYLMIQAIPQMNTALVWGEVLIIAALSILFFAIVSVLQRIVCPWDTHR</sequence>
<feature type="transmembrane region" description="Helical" evidence="7">
    <location>
        <begin position="94"/>
        <end position="120"/>
    </location>
</feature>
<feature type="transmembrane region" description="Helical" evidence="7">
    <location>
        <begin position="220"/>
        <end position="243"/>
    </location>
</feature>
<dbReference type="PANTHER" id="PTHR30151">
    <property type="entry name" value="ALKANE SULFONATE ABC TRANSPORTER-RELATED, MEMBRANE SUBUNIT"/>
    <property type="match status" value="1"/>
</dbReference>
<evidence type="ECO:0000256" key="6">
    <source>
        <dbReference type="ARBA" id="ARBA00023136"/>
    </source>
</evidence>
<keyword evidence="5 7" id="KW-1133">Transmembrane helix</keyword>
<dbReference type="Pfam" id="PF00528">
    <property type="entry name" value="BPD_transp_1"/>
    <property type="match status" value="1"/>
</dbReference>
<organism evidence="9 10">
    <name type="scientific">Bifidobacterium reuteri DSM 23975</name>
    <dbReference type="NCBI Taxonomy" id="1437610"/>
    <lineage>
        <taxon>Bacteria</taxon>
        <taxon>Bacillati</taxon>
        <taxon>Actinomycetota</taxon>
        <taxon>Actinomycetes</taxon>
        <taxon>Bifidobacteriales</taxon>
        <taxon>Bifidobacteriaceae</taxon>
        <taxon>Bifidobacterium</taxon>
    </lineage>
</organism>
<dbReference type="InterPro" id="IPR035906">
    <property type="entry name" value="MetI-like_sf"/>
</dbReference>
<comment type="similarity">
    <text evidence="7">Belongs to the binding-protein-dependent transport system permease family.</text>
</comment>
<keyword evidence="2 7" id="KW-0813">Transport</keyword>